<dbReference type="InterPro" id="IPR012337">
    <property type="entry name" value="RNaseH-like_sf"/>
</dbReference>
<dbReference type="InterPro" id="IPR036397">
    <property type="entry name" value="RNaseH_sf"/>
</dbReference>
<evidence type="ECO:0000313" key="4">
    <source>
        <dbReference type="EMBL" id="RZC29915.1"/>
    </source>
</evidence>
<dbReference type="SMART" id="SM00271">
    <property type="entry name" value="DnaJ"/>
    <property type="match status" value="1"/>
</dbReference>
<feature type="compositionally biased region" description="Low complexity" evidence="1">
    <location>
        <begin position="964"/>
        <end position="974"/>
    </location>
</feature>
<dbReference type="InterPro" id="IPR001623">
    <property type="entry name" value="DnaJ_domain"/>
</dbReference>
<sequence length="974" mass="112720">MAELFKLQQTDDNEDPSSTIVPQGTQEDEIVEFEDHHLSFNALKGGKGVGLVKQLKVQAQGNIFQLPVFLLPISGADIILGASWLKTISSHIVDYDALQLKFLWKGKFTTLQGDYELVPEQALLHCIRRMVATNSIAEVYSLQLMEPDVVPKSMLDLPVKPYRYPHSQKEEIERALNVITIKDNFPIPTVDELIGELYGASFFSKLDLRAGYHQILSNWDDRHKTTFRTHHGYYECSGVAIEGTKLEVIQKRPEPSNLKQLRAFLGLTDYYRRSWRNFIVLRLVDILELIKQQLELVLHFIGMPLLIPPQIWEDIAMNFIFQLPPSQGFTTIFTIVDRLSKFGHFIPMKSEFNNKVVAEAFITNIVKIHGFPKTIVSDRDKIFISTFWQQLFKAQGTTLAMSSSYHPQSNGLTENLNKTLEMYLRCFVFDHPMSWVTMLPWAQFWYNTSFHQSLGMTPFQAVFGRPPPMVMHYEVDPKDLDPLKDLLQLCDQLLSKLKGNLLKAQQYMKMQDDKKRRDLQFKVGDLVLVKLQPYRQHSVALRKHRKLGMHYFGLFPVIERIGTVAYKVQLPESAKIHLVFHIALLKPFHGKSPPPYLPFPLTSSELGPTLCPWKVLNVRVVKHLEATMSQLLIQWEAIKAKALKYHPDKNLNNEEANKKFAEIINAYEVLSDCKKRNIYDRYGDDGLKQHAASGVTTWVTCSYKEEEKEKKQTNNNRNKKKNKTLYREVVKNKTLYREVTKNKTLYREAVPRCCTNQYYLTRPFFYNIVRKKLNMKMRSNSINMKLTILLLYNVYIRQKAIDRPILETILCKETSKDIWDSMKKKYQGSTRVKRAQLQALRRDFETLAMKDGEYVFSYFARTMEISTRMRFHGEKMKDVTIVEKILQSLTPTFDYVVCAIEESKDLDALSLDELQSSLLVHEQKMNRSSNLTAEEQALKASTNTHSIGRGRGKGIGRGRGQGRGRSNYRGNQHQ</sequence>
<keyword evidence="5" id="KW-1185">Reference proteome</keyword>
<dbReference type="GO" id="GO:0003676">
    <property type="term" value="F:nucleic acid binding"/>
    <property type="evidence" value="ECO:0007669"/>
    <property type="project" value="InterPro"/>
</dbReference>
<dbReference type="AlphaFoldDB" id="A0A445M2S6"/>
<evidence type="ECO:0000313" key="5">
    <source>
        <dbReference type="Proteomes" id="UP000289340"/>
    </source>
</evidence>
<dbReference type="PROSITE" id="PS50994">
    <property type="entry name" value="INTEGRASE"/>
    <property type="match status" value="1"/>
</dbReference>
<dbReference type="SUPFAM" id="SSF56672">
    <property type="entry name" value="DNA/RNA polymerases"/>
    <property type="match status" value="1"/>
</dbReference>
<feature type="compositionally biased region" description="Basic residues" evidence="1">
    <location>
        <begin position="948"/>
        <end position="962"/>
    </location>
</feature>
<protein>
    <submittedName>
        <fullName evidence="4">Transposon Tf2-6 polyprotein</fullName>
    </submittedName>
</protein>
<feature type="compositionally biased region" description="Polar residues" evidence="1">
    <location>
        <begin position="929"/>
        <end position="946"/>
    </location>
</feature>
<dbReference type="Pfam" id="PF00226">
    <property type="entry name" value="DnaJ"/>
    <property type="match status" value="1"/>
</dbReference>
<dbReference type="InterPro" id="IPR001584">
    <property type="entry name" value="Integrase_cat-core"/>
</dbReference>
<proteinExistence type="predicted"/>
<feature type="region of interest" description="Disordered" evidence="1">
    <location>
        <begin position="929"/>
        <end position="974"/>
    </location>
</feature>
<feature type="domain" description="Integrase catalytic" evidence="3">
    <location>
        <begin position="305"/>
        <end position="466"/>
    </location>
</feature>
<dbReference type="Gene3D" id="3.30.70.270">
    <property type="match status" value="2"/>
</dbReference>
<dbReference type="EMBL" id="QZWG01000001">
    <property type="protein sequence ID" value="RZC29915.1"/>
    <property type="molecule type" value="Genomic_DNA"/>
</dbReference>
<evidence type="ECO:0000259" key="2">
    <source>
        <dbReference type="PROSITE" id="PS50076"/>
    </source>
</evidence>
<dbReference type="Proteomes" id="UP000289340">
    <property type="component" value="Chromosome 1"/>
</dbReference>
<dbReference type="InterPro" id="IPR043502">
    <property type="entry name" value="DNA/RNA_pol_sf"/>
</dbReference>
<name>A0A445M2S6_GLYSO</name>
<dbReference type="GO" id="GO:0015074">
    <property type="term" value="P:DNA integration"/>
    <property type="evidence" value="ECO:0007669"/>
    <property type="project" value="InterPro"/>
</dbReference>
<dbReference type="CDD" id="cd06257">
    <property type="entry name" value="DnaJ"/>
    <property type="match status" value="1"/>
</dbReference>
<dbReference type="SUPFAM" id="SSF53098">
    <property type="entry name" value="Ribonuclease H-like"/>
    <property type="match status" value="1"/>
</dbReference>
<dbReference type="Gene3D" id="1.10.287.110">
    <property type="entry name" value="DnaJ domain"/>
    <property type="match status" value="1"/>
</dbReference>
<dbReference type="PROSITE" id="PS50076">
    <property type="entry name" value="DNAJ_2"/>
    <property type="match status" value="1"/>
</dbReference>
<dbReference type="InterPro" id="IPR050951">
    <property type="entry name" value="Retrovirus_Pol_polyprotein"/>
</dbReference>
<reference evidence="4 5" key="1">
    <citation type="submission" date="2018-09" db="EMBL/GenBank/DDBJ databases">
        <title>A high-quality reference genome of wild soybean provides a powerful tool to mine soybean genomes.</title>
        <authorList>
            <person name="Xie M."/>
            <person name="Chung C.Y.L."/>
            <person name="Li M.-W."/>
            <person name="Wong F.-L."/>
            <person name="Chan T.-F."/>
            <person name="Lam H.-M."/>
        </authorList>
    </citation>
    <scope>NUCLEOTIDE SEQUENCE [LARGE SCALE GENOMIC DNA]</scope>
    <source>
        <strain evidence="5">cv. W05</strain>
        <tissue evidence="4">Hypocotyl of etiolated seedlings</tissue>
    </source>
</reference>
<dbReference type="PANTHER" id="PTHR37984">
    <property type="entry name" value="PROTEIN CBG26694"/>
    <property type="match status" value="1"/>
</dbReference>
<comment type="caution">
    <text evidence="4">The sequence shown here is derived from an EMBL/GenBank/DDBJ whole genome shotgun (WGS) entry which is preliminary data.</text>
</comment>
<gene>
    <name evidence="4" type="ORF">D0Y65_001503</name>
</gene>
<dbReference type="Gene3D" id="3.10.10.10">
    <property type="entry name" value="HIV Type 1 Reverse Transcriptase, subunit A, domain 1"/>
    <property type="match status" value="1"/>
</dbReference>
<dbReference type="InterPro" id="IPR056924">
    <property type="entry name" value="SH3_Tf2-1"/>
</dbReference>
<evidence type="ECO:0000256" key="1">
    <source>
        <dbReference type="SAM" id="MobiDB-lite"/>
    </source>
</evidence>
<organism evidence="4 5">
    <name type="scientific">Glycine soja</name>
    <name type="common">Wild soybean</name>
    <dbReference type="NCBI Taxonomy" id="3848"/>
    <lineage>
        <taxon>Eukaryota</taxon>
        <taxon>Viridiplantae</taxon>
        <taxon>Streptophyta</taxon>
        <taxon>Embryophyta</taxon>
        <taxon>Tracheophyta</taxon>
        <taxon>Spermatophyta</taxon>
        <taxon>Magnoliopsida</taxon>
        <taxon>eudicotyledons</taxon>
        <taxon>Gunneridae</taxon>
        <taxon>Pentapetalae</taxon>
        <taxon>rosids</taxon>
        <taxon>fabids</taxon>
        <taxon>Fabales</taxon>
        <taxon>Fabaceae</taxon>
        <taxon>Papilionoideae</taxon>
        <taxon>50 kb inversion clade</taxon>
        <taxon>NPAAA clade</taxon>
        <taxon>indigoferoid/millettioid clade</taxon>
        <taxon>Phaseoleae</taxon>
        <taxon>Glycine</taxon>
        <taxon>Glycine subgen. Soja</taxon>
    </lineage>
</organism>
<accession>A0A445M2S6</accession>
<dbReference type="PANTHER" id="PTHR37984:SF5">
    <property type="entry name" value="PROTEIN NYNRIN-LIKE"/>
    <property type="match status" value="1"/>
</dbReference>
<dbReference type="Pfam" id="PF14223">
    <property type="entry name" value="Retrotran_gag_2"/>
    <property type="match status" value="1"/>
</dbReference>
<dbReference type="PRINTS" id="PR00625">
    <property type="entry name" value="JDOMAIN"/>
</dbReference>
<dbReference type="Gene3D" id="3.30.420.10">
    <property type="entry name" value="Ribonuclease H-like superfamily/Ribonuclease H"/>
    <property type="match status" value="1"/>
</dbReference>
<dbReference type="InterPro" id="IPR036869">
    <property type="entry name" value="J_dom_sf"/>
</dbReference>
<evidence type="ECO:0000259" key="3">
    <source>
        <dbReference type="PROSITE" id="PS50994"/>
    </source>
</evidence>
<dbReference type="InterPro" id="IPR043128">
    <property type="entry name" value="Rev_trsase/Diguanyl_cyclase"/>
</dbReference>
<dbReference type="Pfam" id="PF24626">
    <property type="entry name" value="SH3_Tf2-1"/>
    <property type="match status" value="1"/>
</dbReference>
<dbReference type="SUPFAM" id="SSF46565">
    <property type="entry name" value="Chaperone J-domain"/>
    <property type="match status" value="1"/>
</dbReference>
<feature type="domain" description="J" evidence="2">
    <location>
        <begin position="611"/>
        <end position="683"/>
    </location>
</feature>